<evidence type="ECO:0000256" key="1">
    <source>
        <dbReference type="ARBA" id="ARBA00004651"/>
    </source>
</evidence>
<evidence type="ECO:0000256" key="3">
    <source>
        <dbReference type="ARBA" id="ARBA00022106"/>
    </source>
</evidence>
<dbReference type="GO" id="GO:0015297">
    <property type="term" value="F:antiporter activity"/>
    <property type="evidence" value="ECO:0007669"/>
    <property type="project" value="InterPro"/>
</dbReference>
<proteinExistence type="inferred from homology"/>
<dbReference type="GO" id="GO:0005886">
    <property type="term" value="C:plasma membrane"/>
    <property type="evidence" value="ECO:0007669"/>
    <property type="project" value="UniProtKB-SubCell"/>
</dbReference>
<dbReference type="Pfam" id="PF01554">
    <property type="entry name" value="MatE"/>
    <property type="match status" value="2"/>
</dbReference>
<sequence>MSEDELAVESIGKLFRKFALPAVVGFIIGGVQITIDGYFIGNGVGTLGLTSVTLVYPLLIGMIATAMLIGTGGASLVAIELGKGNRKRAHRIASDLLPLMFVVGTFFAILGLFFTEPLLRMVGATGTVFVMGSDYLRIMFIGSICLIAGIGLDPLVRNDGRPSFAMKMMVVGAVTNIVLDYLFVMRWGMGMQGAAIATVIAFAVSMIAFVSYFFSRHAQLRLYLSDISPDLEIIAGILKTGFPAFVMQASLGVLVLSYNYMLLKYGSEIAVSSYGVIEYSFAIFYMVFEGISAGVQPIIGFNHGAKLYDRVYSATKMAILSCFLVGLSGFTLLYTFPETIIQLFNRNDPELLVTAVEGMRIFIFGIIVEGVIISVAVYYQSVNKIKPSLFIHFGKIFIFILPLLFILPRYYGLTGVWMAAPVGIYLMLIVVAFMFIKEVKILKHPPAEANEQIL</sequence>
<reference evidence="11 12" key="1">
    <citation type="submission" date="2023-07" db="EMBL/GenBank/DDBJ databases">
        <title>Genomic Encyclopedia of Type Strains, Phase IV (KMG-IV): sequencing the most valuable type-strain genomes for metagenomic binning, comparative biology and taxonomic classification.</title>
        <authorList>
            <person name="Goeker M."/>
        </authorList>
    </citation>
    <scope>NUCLEOTIDE SEQUENCE [LARGE SCALE GENOMIC DNA]</scope>
    <source>
        <strain evidence="11 12">DSM 17273</strain>
    </source>
</reference>
<keyword evidence="8 10" id="KW-0472">Membrane</keyword>
<feature type="transmembrane region" description="Helical" evidence="10">
    <location>
        <begin position="135"/>
        <end position="156"/>
    </location>
</feature>
<feature type="transmembrane region" description="Helical" evidence="10">
    <location>
        <begin position="194"/>
        <end position="215"/>
    </location>
</feature>
<dbReference type="EMBL" id="JAVDQI010000010">
    <property type="protein sequence ID" value="MDR6223671.1"/>
    <property type="molecule type" value="Genomic_DNA"/>
</dbReference>
<dbReference type="PANTHER" id="PTHR43823:SF3">
    <property type="entry name" value="MULTIDRUG EXPORT PROTEIN MEPA"/>
    <property type="match status" value="1"/>
</dbReference>
<evidence type="ECO:0000256" key="9">
    <source>
        <dbReference type="ARBA" id="ARBA00023251"/>
    </source>
</evidence>
<feature type="transmembrane region" description="Helical" evidence="10">
    <location>
        <begin position="417"/>
        <end position="436"/>
    </location>
</feature>
<dbReference type="GO" id="GO:0042910">
    <property type="term" value="F:xenobiotic transmembrane transporter activity"/>
    <property type="evidence" value="ECO:0007669"/>
    <property type="project" value="InterPro"/>
</dbReference>
<feature type="transmembrane region" description="Helical" evidence="10">
    <location>
        <begin position="317"/>
        <end position="336"/>
    </location>
</feature>
<gene>
    <name evidence="11" type="ORF">J2750_002144</name>
</gene>
<keyword evidence="7 10" id="KW-1133">Transmembrane helix</keyword>
<dbReference type="InterPro" id="IPR048279">
    <property type="entry name" value="MdtK-like"/>
</dbReference>
<keyword evidence="6 10" id="KW-0812">Transmembrane</keyword>
<dbReference type="InterPro" id="IPR051327">
    <property type="entry name" value="MATE_MepA_subfamily"/>
</dbReference>
<dbReference type="GO" id="GO:0046677">
    <property type="term" value="P:response to antibiotic"/>
    <property type="evidence" value="ECO:0007669"/>
    <property type="project" value="UniProtKB-KW"/>
</dbReference>
<feature type="transmembrane region" description="Helical" evidence="10">
    <location>
        <begin position="361"/>
        <end position="379"/>
    </location>
</feature>
<dbReference type="Proteomes" id="UP001185015">
    <property type="component" value="Unassembled WGS sequence"/>
</dbReference>
<dbReference type="CDD" id="cd13143">
    <property type="entry name" value="MATE_MepA_like"/>
    <property type="match status" value="1"/>
</dbReference>
<dbReference type="PANTHER" id="PTHR43823">
    <property type="entry name" value="SPORULATION PROTEIN YKVU"/>
    <property type="match status" value="1"/>
</dbReference>
<dbReference type="InterPro" id="IPR002528">
    <property type="entry name" value="MATE_fam"/>
</dbReference>
<comment type="subcellular location">
    <subcellularLocation>
        <location evidence="1">Cell membrane</location>
        <topology evidence="1">Multi-pass membrane protein</topology>
    </subcellularLocation>
</comment>
<accession>A0AA90ZA16</accession>
<feature type="transmembrane region" description="Helical" evidence="10">
    <location>
        <begin position="391"/>
        <end position="411"/>
    </location>
</feature>
<evidence type="ECO:0000256" key="6">
    <source>
        <dbReference type="ARBA" id="ARBA00022692"/>
    </source>
</evidence>
<dbReference type="RefSeq" id="WP_270095346.1">
    <property type="nucleotide sequence ID" value="NZ_JAQFFK010000001.1"/>
</dbReference>
<dbReference type="InterPro" id="IPR045070">
    <property type="entry name" value="MATE_MepA-like"/>
</dbReference>
<feature type="transmembrane region" description="Helical" evidence="10">
    <location>
        <begin position="168"/>
        <end position="188"/>
    </location>
</feature>
<comment type="caution">
    <text evidence="11">The sequence shown here is derived from an EMBL/GenBank/DDBJ whole genome shotgun (WGS) entry which is preliminary data.</text>
</comment>
<keyword evidence="9" id="KW-0046">Antibiotic resistance</keyword>
<dbReference type="AlphaFoldDB" id="A0AA90ZA16"/>
<feature type="transmembrane region" description="Helical" evidence="10">
    <location>
        <begin position="281"/>
        <end position="305"/>
    </location>
</feature>
<keyword evidence="12" id="KW-1185">Reference proteome</keyword>
<protein>
    <recommendedName>
        <fullName evidence="3">Multidrug export protein MepA</fullName>
    </recommendedName>
</protein>
<dbReference type="PIRSF" id="PIRSF006603">
    <property type="entry name" value="DinF"/>
    <property type="match status" value="1"/>
</dbReference>
<evidence type="ECO:0000256" key="2">
    <source>
        <dbReference type="ARBA" id="ARBA00008417"/>
    </source>
</evidence>
<name>A0AA90ZA16_9EURY</name>
<comment type="similarity">
    <text evidence="2">Belongs to the multi antimicrobial extrusion (MATE) (TC 2.A.66.1) family. MepA subfamily.</text>
</comment>
<feature type="transmembrane region" description="Helical" evidence="10">
    <location>
        <begin position="55"/>
        <end position="81"/>
    </location>
</feature>
<evidence type="ECO:0000313" key="11">
    <source>
        <dbReference type="EMBL" id="MDR6223671.1"/>
    </source>
</evidence>
<feature type="transmembrane region" description="Helical" evidence="10">
    <location>
        <begin position="236"/>
        <end position="261"/>
    </location>
</feature>
<evidence type="ECO:0000256" key="7">
    <source>
        <dbReference type="ARBA" id="ARBA00022989"/>
    </source>
</evidence>
<feature type="transmembrane region" description="Helical" evidence="10">
    <location>
        <begin position="18"/>
        <end position="35"/>
    </location>
</feature>
<keyword evidence="5" id="KW-1003">Cell membrane</keyword>
<keyword evidence="4" id="KW-0813">Transport</keyword>
<evidence type="ECO:0000256" key="5">
    <source>
        <dbReference type="ARBA" id="ARBA00022475"/>
    </source>
</evidence>
<organism evidence="11 12">
    <name type="scientific">Methanococcoides alaskense</name>
    <dbReference type="NCBI Taxonomy" id="325778"/>
    <lineage>
        <taxon>Archaea</taxon>
        <taxon>Methanobacteriati</taxon>
        <taxon>Methanobacteriota</taxon>
        <taxon>Stenosarchaea group</taxon>
        <taxon>Methanomicrobia</taxon>
        <taxon>Methanosarcinales</taxon>
        <taxon>Methanosarcinaceae</taxon>
        <taxon>Methanococcoides</taxon>
    </lineage>
</organism>
<evidence type="ECO:0000313" key="12">
    <source>
        <dbReference type="Proteomes" id="UP001185015"/>
    </source>
</evidence>
<dbReference type="NCBIfam" id="TIGR00797">
    <property type="entry name" value="matE"/>
    <property type="match status" value="1"/>
</dbReference>
<evidence type="ECO:0000256" key="8">
    <source>
        <dbReference type="ARBA" id="ARBA00023136"/>
    </source>
</evidence>
<evidence type="ECO:0000256" key="10">
    <source>
        <dbReference type="SAM" id="Phobius"/>
    </source>
</evidence>
<feature type="transmembrane region" description="Helical" evidence="10">
    <location>
        <begin position="93"/>
        <end position="115"/>
    </location>
</feature>
<evidence type="ECO:0000256" key="4">
    <source>
        <dbReference type="ARBA" id="ARBA00022448"/>
    </source>
</evidence>